<reference evidence="4 5" key="1">
    <citation type="submission" date="2020-04" db="EMBL/GenBank/DDBJ databases">
        <title>Chitinophaga sp. G-6-1-13 sp. nov., isolated from soil.</title>
        <authorList>
            <person name="Dahal R.H."/>
            <person name="Chaudhary D.K."/>
        </authorList>
    </citation>
    <scope>NUCLEOTIDE SEQUENCE [LARGE SCALE GENOMIC DNA]</scope>
    <source>
        <strain evidence="4 5">G-6-1-13</strain>
    </source>
</reference>
<dbReference type="EMBL" id="JABBGC010000003">
    <property type="protein sequence ID" value="NML40410.1"/>
    <property type="molecule type" value="Genomic_DNA"/>
</dbReference>
<dbReference type="PROSITE" id="PS51014">
    <property type="entry name" value="COBK_CBIJ"/>
    <property type="match status" value="1"/>
</dbReference>
<evidence type="ECO:0000256" key="1">
    <source>
        <dbReference type="ARBA" id="ARBA00004953"/>
    </source>
</evidence>
<dbReference type="GO" id="GO:0009236">
    <property type="term" value="P:cobalamin biosynthetic process"/>
    <property type="evidence" value="ECO:0007669"/>
    <property type="project" value="UniProtKB-UniPathway"/>
</dbReference>
<comment type="pathway">
    <text evidence="1">Cofactor biosynthesis; adenosylcobalamin biosynthesis.</text>
</comment>
<protein>
    <submittedName>
        <fullName evidence="4">Precorrin-6A/cobalt-precorrin-6A reductase</fullName>
    </submittedName>
</protein>
<dbReference type="PANTHER" id="PTHR36925:SF1">
    <property type="entry name" value="COBALT-PRECORRIN-6A REDUCTASE"/>
    <property type="match status" value="1"/>
</dbReference>
<organism evidence="4 5">
    <name type="scientific">Chitinophaga fulva</name>
    <dbReference type="NCBI Taxonomy" id="2728842"/>
    <lineage>
        <taxon>Bacteria</taxon>
        <taxon>Pseudomonadati</taxon>
        <taxon>Bacteroidota</taxon>
        <taxon>Chitinophagia</taxon>
        <taxon>Chitinophagales</taxon>
        <taxon>Chitinophagaceae</taxon>
        <taxon>Chitinophaga</taxon>
    </lineage>
</organism>
<dbReference type="UniPathway" id="UPA00148"/>
<evidence type="ECO:0000256" key="2">
    <source>
        <dbReference type="ARBA" id="ARBA00022573"/>
    </source>
</evidence>
<keyword evidence="2" id="KW-0169">Cobalamin biosynthesis</keyword>
<evidence type="ECO:0000313" key="5">
    <source>
        <dbReference type="Proteomes" id="UP000583266"/>
    </source>
</evidence>
<sequence length="257" mass="28434">MSMVLVFGGTTEGKMAMAVLAAADLPFWYSTKIAIDVDLPAGGHYRYGAFSTAALLAFCETHSISLIIHASHPFAAELHTTIGEVSERMGIPVVRPERAYPETSTHPLIRYADSYSEVLEALLRHNYEPVLSLTGVQTIARWKPYWQQKKMFCRILPRDTSLAIAQADNFPEDQLLLSFPGKTVEEELAVIQQTGAEAVVTKESGESGFLSVKQRAAIAAGKPLYIIRRPVLPAHFIKVEGAEGLRQYLHQHKMKAL</sequence>
<evidence type="ECO:0000256" key="3">
    <source>
        <dbReference type="ARBA" id="ARBA00023002"/>
    </source>
</evidence>
<name>A0A848GUV6_9BACT</name>
<dbReference type="GO" id="GO:0016994">
    <property type="term" value="F:precorrin-6A reductase activity"/>
    <property type="evidence" value="ECO:0007669"/>
    <property type="project" value="InterPro"/>
</dbReference>
<dbReference type="PANTHER" id="PTHR36925">
    <property type="entry name" value="COBALT-PRECORRIN-6A REDUCTASE"/>
    <property type="match status" value="1"/>
</dbReference>
<dbReference type="Proteomes" id="UP000583266">
    <property type="component" value="Unassembled WGS sequence"/>
</dbReference>
<gene>
    <name evidence="4" type="ORF">HHL17_24650</name>
</gene>
<evidence type="ECO:0000313" key="4">
    <source>
        <dbReference type="EMBL" id="NML40410.1"/>
    </source>
</evidence>
<dbReference type="RefSeq" id="WP_169227511.1">
    <property type="nucleotide sequence ID" value="NZ_JABBGC010000003.1"/>
</dbReference>
<keyword evidence="5" id="KW-1185">Reference proteome</keyword>
<dbReference type="AlphaFoldDB" id="A0A848GUV6"/>
<keyword evidence="3" id="KW-0560">Oxidoreductase</keyword>
<dbReference type="Pfam" id="PF02571">
    <property type="entry name" value="CbiJ"/>
    <property type="match status" value="1"/>
</dbReference>
<accession>A0A848GUV6</accession>
<proteinExistence type="predicted"/>
<dbReference type="InterPro" id="IPR003723">
    <property type="entry name" value="Precorrin-6x_reduct"/>
</dbReference>
<comment type="caution">
    <text evidence="4">The sequence shown here is derived from an EMBL/GenBank/DDBJ whole genome shotgun (WGS) entry which is preliminary data.</text>
</comment>